<feature type="domain" description="CBS" evidence="2">
    <location>
        <begin position="103"/>
        <end position="158"/>
    </location>
</feature>
<dbReference type="AlphaFoldDB" id="A0A1I3UF75"/>
<proteinExistence type="predicted"/>
<dbReference type="RefSeq" id="WP_092374448.1">
    <property type="nucleotide sequence ID" value="NZ_FORX01000007.1"/>
</dbReference>
<dbReference type="Pfam" id="PF00571">
    <property type="entry name" value="CBS"/>
    <property type="match status" value="2"/>
</dbReference>
<dbReference type="InterPro" id="IPR000644">
    <property type="entry name" value="CBS_dom"/>
</dbReference>
<feature type="domain" description="CBS" evidence="2">
    <location>
        <begin position="11"/>
        <end position="78"/>
    </location>
</feature>
<evidence type="ECO:0000259" key="2">
    <source>
        <dbReference type="PROSITE" id="PS51371"/>
    </source>
</evidence>
<dbReference type="SUPFAM" id="SSF54631">
    <property type="entry name" value="CBS-domain pair"/>
    <property type="match status" value="1"/>
</dbReference>
<keyword evidence="4" id="KW-1185">Reference proteome</keyword>
<evidence type="ECO:0000313" key="4">
    <source>
        <dbReference type="Proteomes" id="UP000198635"/>
    </source>
</evidence>
<dbReference type="PROSITE" id="PS51371">
    <property type="entry name" value="CBS"/>
    <property type="match status" value="2"/>
</dbReference>
<dbReference type="EMBL" id="FORX01000007">
    <property type="protein sequence ID" value="SFJ81353.1"/>
    <property type="molecule type" value="Genomic_DNA"/>
</dbReference>
<protein>
    <submittedName>
        <fullName evidence="3">CBS domain-containing protein</fullName>
    </submittedName>
</protein>
<reference evidence="4" key="1">
    <citation type="submission" date="2016-10" db="EMBL/GenBank/DDBJ databases">
        <authorList>
            <person name="Varghese N."/>
            <person name="Submissions S."/>
        </authorList>
    </citation>
    <scope>NUCLEOTIDE SEQUENCE [LARGE SCALE GENOMIC DNA]</scope>
    <source>
        <strain evidence="4">DSM 5918</strain>
    </source>
</reference>
<dbReference type="InterPro" id="IPR046342">
    <property type="entry name" value="CBS_dom_sf"/>
</dbReference>
<dbReference type="STRING" id="52560.SAMN04488082_107137"/>
<keyword evidence="1" id="KW-0129">CBS domain</keyword>
<gene>
    <name evidence="3" type="ORF">SAMN04488082_107137</name>
</gene>
<dbReference type="Proteomes" id="UP000198635">
    <property type="component" value="Unassembled WGS sequence"/>
</dbReference>
<dbReference type="Gene3D" id="3.10.580.10">
    <property type="entry name" value="CBS-domain"/>
    <property type="match status" value="1"/>
</dbReference>
<dbReference type="SMART" id="SM00116">
    <property type="entry name" value="CBS"/>
    <property type="match status" value="1"/>
</dbReference>
<sequence>MMLRKRVWDIMREDFAFVREDASLSEAITALRQIRAKQADTSFVLVFSKTDKFIGVLSMWNLIQGIGPCLLKGSVLDGNEVDWDSAFAHACRSCSQVRISECLQHDIPMLRPNDPLARVLEVFLDYRRGRAVVEEGGKIIGVVCMADLFKEISDSLMP</sequence>
<accession>A0A1I3UF75</accession>
<organism evidence="3 4">
    <name type="scientific">Desulfomicrobium apsheronum</name>
    <dbReference type="NCBI Taxonomy" id="52560"/>
    <lineage>
        <taxon>Bacteria</taxon>
        <taxon>Pseudomonadati</taxon>
        <taxon>Thermodesulfobacteriota</taxon>
        <taxon>Desulfovibrionia</taxon>
        <taxon>Desulfovibrionales</taxon>
        <taxon>Desulfomicrobiaceae</taxon>
        <taxon>Desulfomicrobium</taxon>
    </lineage>
</organism>
<dbReference type="OrthoDB" id="5453458at2"/>
<dbReference type="CDD" id="cd02205">
    <property type="entry name" value="CBS_pair_SF"/>
    <property type="match status" value="1"/>
</dbReference>
<evidence type="ECO:0000256" key="1">
    <source>
        <dbReference type="PROSITE-ProRule" id="PRU00703"/>
    </source>
</evidence>
<evidence type="ECO:0000313" key="3">
    <source>
        <dbReference type="EMBL" id="SFJ81353.1"/>
    </source>
</evidence>
<name>A0A1I3UF75_9BACT</name>